<evidence type="ECO:0000256" key="13">
    <source>
        <dbReference type="ARBA" id="ARBA00048300"/>
    </source>
</evidence>
<name>A0A380NJZ9_9FIRM</name>
<dbReference type="InterPro" id="IPR002318">
    <property type="entry name" value="Ala-tRNA-lgiase_IIc"/>
</dbReference>
<dbReference type="SUPFAM" id="SSF50447">
    <property type="entry name" value="Translation proteins"/>
    <property type="match status" value="1"/>
</dbReference>
<dbReference type="Pfam" id="PF01411">
    <property type="entry name" value="tRNA-synt_2c"/>
    <property type="match status" value="1"/>
</dbReference>
<dbReference type="InterPro" id="IPR003156">
    <property type="entry name" value="DHHA1_dom"/>
</dbReference>
<evidence type="ECO:0000256" key="12">
    <source>
        <dbReference type="ARBA" id="ARBA00024779"/>
    </source>
</evidence>
<dbReference type="GO" id="GO:0016740">
    <property type="term" value="F:transferase activity"/>
    <property type="evidence" value="ECO:0007669"/>
    <property type="project" value="UniProtKB-ARBA"/>
</dbReference>
<keyword evidence="11 14" id="KW-0030">Aminoacyl-tRNA synthetase</keyword>
<dbReference type="EC" id="6.1.1.7" evidence="14"/>
<dbReference type="InterPro" id="IPR023033">
    <property type="entry name" value="Ala_tRNA_ligase_euk/bac"/>
</dbReference>
<dbReference type="Gene3D" id="6.10.250.550">
    <property type="match status" value="1"/>
</dbReference>
<feature type="binding site" evidence="14">
    <location>
        <position position="658"/>
    </location>
    <ligand>
        <name>Zn(2+)</name>
        <dbReference type="ChEBI" id="CHEBI:29105"/>
    </ligand>
</feature>
<dbReference type="Pfam" id="PF07973">
    <property type="entry name" value="tRNA_SAD"/>
    <property type="match status" value="1"/>
</dbReference>
<evidence type="ECO:0000256" key="1">
    <source>
        <dbReference type="ARBA" id="ARBA00008226"/>
    </source>
</evidence>
<dbReference type="Gene3D" id="3.10.310.40">
    <property type="match status" value="1"/>
</dbReference>
<proteinExistence type="inferred from homology"/>
<sequence>MKGNELRQAYLKFFESKQHLILDSFSLIPENDPSLLLIGAGMAPLKPFFTGKLVPPRTRVTTCQKCIRTGDIENVGRTARHHTFFEMLGNFSFGDYFKKEAIHWAWEFLTEVIKLDKNRLYVTVYPDDQEAYDVWHNELGLPDDHISRLEDNFWEIGEGPCGPDSEIFYDLGEARGCGEPDCAPGCDCDRYLEIWNLVFTQFNRTAEGEYVPLEKKNIDTGAGLERLASVLQNKESNFETDLIFPIIEKAAEMAKVTYHTDANTDVSLKVIGDHVRAISVLISDGVLPSNEGRGYVLRRILRRAVRHGRLLGIEGRFLTDLVDVVIDILGSGVPGLAEKHDFIKRVVANEEDRFNQTLAQGLELLSALITDLKAKNAKEVPGAEVFKLYDTYGFPWELTEEIAMEAGLIIDMAGFEKAMEEQRTRARAAREDVDAKVATPDITFLRDEALSDDETATSSEVLMLGEGATRLDSASDGMEITLIVRTTPFHAEGGGQLGDSGFIVGPMGKMEVHTTRKLPEGTTYHVGTIVEGSLQVGDTVTFEVDTTRRLAMARNHTATHLLHAALKQVLGSHVNQAGSLVMPDRLRFDFTHFSPVTAEELKQITNLVNGEILKASSLTIQEMSMDEAKKLGAMALFGEKYGDRVRVVTVPEFSVELCGGSHVVNTAVIGTFRILSEGGIGSGVRRIEAVTGEAALALAQQEQGQLREVATILKTKPEDVVTRAQQIVEEVKQLEHELGSARKELMSGGLDAILNSTFEAGAFKVAVAEVKAADMDELRSTADMVRDKLGSGIVLLGMKNADKVNFVCMATKDAVKAGFHAGNIVKATAQAAGGNGGGRPDMAQAGGKEASALGAALEKGKETILSMVK</sequence>
<dbReference type="SMART" id="SM00863">
    <property type="entry name" value="tRNA_SAD"/>
    <property type="match status" value="1"/>
</dbReference>
<evidence type="ECO:0000313" key="16">
    <source>
        <dbReference type="EMBL" id="SUP42151.1"/>
    </source>
</evidence>
<dbReference type="InterPro" id="IPR009000">
    <property type="entry name" value="Transl_B-barrel_sf"/>
</dbReference>
<feature type="binding site" evidence="14">
    <location>
        <position position="556"/>
    </location>
    <ligand>
        <name>Zn(2+)</name>
        <dbReference type="ChEBI" id="CHEBI:29105"/>
    </ligand>
</feature>
<evidence type="ECO:0000259" key="15">
    <source>
        <dbReference type="PROSITE" id="PS50860"/>
    </source>
</evidence>
<comment type="similarity">
    <text evidence="1 14">Belongs to the class-II aminoacyl-tRNA synthetase family.</text>
</comment>
<keyword evidence="2 14" id="KW-0963">Cytoplasm</keyword>
<keyword evidence="5 14" id="KW-0479">Metal-binding</keyword>
<dbReference type="SUPFAM" id="SSF55681">
    <property type="entry name" value="Class II aaRS and biotin synthetases"/>
    <property type="match status" value="1"/>
</dbReference>
<dbReference type="SUPFAM" id="SSF55186">
    <property type="entry name" value="ThrRS/AlaRS common domain"/>
    <property type="match status" value="1"/>
</dbReference>
<keyword evidence="7 14" id="KW-0862">Zinc</keyword>
<feature type="binding site" evidence="14">
    <location>
        <position position="662"/>
    </location>
    <ligand>
        <name>Zn(2+)</name>
        <dbReference type="ChEBI" id="CHEBI:29105"/>
    </ligand>
</feature>
<dbReference type="InterPro" id="IPR018163">
    <property type="entry name" value="Thr/Ala-tRNA-synth_IIc_edit"/>
</dbReference>
<evidence type="ECO:0000313" key="17">
    <source>
        <dbReference type="Proteomes" id="UP000255367"/>
    </source>
</evidence>
<dbReference type="OrthoDB" id="9803884at2"/>
<comment type="catalytic activity">
    <reaction evidence="13 14">
        <text>tRNA(Ala) + L-alanine + ATP = L-alanyl-tRNA(Ala) + AMP + diphosphate</text>
        <dbReference type="Rhea" id="RHEA:12540"/>
        <dbReference type="Rhea" id="RHEA-COMP:9657"/>
        <dbReference type="Rhea" id="RHEA-COMP:9923"/>
        <dbReference type="ChEBI" id="CHEBI:30616"/>
        <dbReference type="ChEBI" id="CHEBI:33019"/>
        <dbReference type="ChEBI" id="CHEBI:57972"/>
        <dbReference type="ChEBI" id="CHEBI:78442"/>
        <dbReference type="ChEBI" id="CHEBI:78497"/>
        <dbReference type="ChEBI" id="CHEBI:456215"/>
        <dbReference type="EC" id="6.1.1.7"/>
    </reaction>
</comment>
<dbReference type="PANTHER" id="PTHR11777:SF9">
    <property type="entry name" value="ALANINE--TRNA LIGASE, CYTOPLASMIC"/>
    <property type="match status" value="1"/>
</dbReference>
<dbReference type="GO" id="GO:0006419">
    <property type="term" value="P:alanyl-tRNA aminoacylation"/>
    <property type="evidence" value="ECO:0007669"/>
    <property type="project" value="UniProtKB-UniRule"/>
</dbReference>
<dbReference type="AlphaFoldDB" id="A0A380NJZ9"/>
<keyword evidence="8 14" id="KW-0067">ATP-binding</keyword>
<dbReference type="InterPro" id="IPR018165">
    <property type="entry name" value="Ala-tRNA-synth_IIc_core"/>
</dbReference>
<evidence type="ECO:0000256" key="3">
    <source>
        <dbReference type="ARBA" id="ARBA00022555"/>
    </source>
</evidence>
<dbReference type="NCBIfam" id="TIGR00344">
    <property type="entry name" value="alaS"/>
    <property type="match status" value="1"/>
</dbReference>
<reference evidence="16 17" key="1">
    <citation type="submission" date="2018-06" db="EMBL/GenBank/DDBJ databases">
        <authorList>
            <consortium name="Pathogen Informatics"/>
            <person name="Doyle S."/>
        </authorList>
    </citation>
    <scope>NUCLEOTIDE SEQUENCE [LARGE SCALE GENOMIC DNA]</scope>
    <source>
        <strain evidence="16 17">NCTC12020</strain>
    </source>
</reference>
<dbReference type="FunFam" id="3.30.980.10:FF:000004">
    <property type="entry name" value="Alanine--tRNA ligase, cytoplasmic"/>
    <property type="match status" value="1"/>
</dbReference>
<dbReference type="Gene3D" id="3.30.930.10">
    <property type="entry name" value="Bira Bifunctional Protein, Domain 2"/>
    <property type="match status" value="1"/>
</dbReference>
<keyword evidence="4 14" id="KW-0436">Ligase</keyword>
<evidence type="ECO:0000256" key="2">
    <source>
        <dbReference type="ARBA" id="ARBA00022490"/>
    </source>
</evidence>
<protein>
    <recommendedName>
        <fullName evidence="14">Alanine--tRNA ligase</fullName>
        <ecNumber evidence="14">6.1.1.7</ecNumber>
    </recommendedName>
    <alternativeName>
        <fullName evidence="14">Alanyl-tRNA synthetase</fullName>
        <shortName evidence="14">AlaRS</shortName>
    </alternativeName>
</protein>
<feature type="binding site" evidence="14">
    <location>
        <position position="560"/>
    </location>
    <ligand>
        <name>Zn(2+)</name>
        <dbReference type="ChEBI" id="CHEBI:29105"/>
    </ligand>
</feature>
<comment type="cofactor">
    <cofactor evidence="14">
        <name>Zn(2+)</name>
        <dbReference type="ChEBI" id="CHEBI:29105"/>
    </cofactor>
    <text evidence="14">Binds 1 zinc ion per subunit.</text>
</comment>
<keyword evidence="3 14" id="KW-0820">tRNA-binding</keyword>
<dbReference type="InterPro" id="IPR018164">
    <property type="entry name" value="Ala-tRNA-synth_IIc_N"/>
</dbReference>
<evidence type="ECO:0000256" key="10">
    <source>
        <dbReference type="ARBA" id="ARBA00022917"/>
    </source>
</evidence>
<evidence type="ECO:0000256" key="9">
    <source>
        <dbReference type="ARBA" id="ARBA00022884"/>
    </source>
</evidence>
<gene>
    <name evidence="14 16" type="primary">alaS</name>
    <name evidence="16" type="ORF">NCTC12020_00789</name>
</gene>
<comment type="subcellular location">
    <subcellularLocation>
        <location evidence="14">Cytoplasm</location>
    </subcellularLocation>
</comment>
<feature type="domain" description="Alanyl-transfer RNA synthetases family profile" evidence="15">
    <location>
        <begin position="1"/>
        <end position="701"/>
    </location>
</feature>
<dbReference type="GO" id="GO:0005524">
    <property type="term" value="F:ATP binding"/>
    <property type="evidence" value="ECO:0007669"/>
    <property type="project" value="UniProtKB-UniRule"/>
</dbReference>
<dbReference type="PANTHER" id="PTHR11777">
    <property type="entry name" value="ALANYL-TRNA SYNTHETASE"/>
    <property type="match status" value="1"/>
</dbReference>
<dbReference type="PROSITE" id="PS50860">
    <property type="entry name" value="AA_TRNA_LIGASE_II_ALA"/>
    <property type="match status" value="1"/>
</dbReference>
<keyword evidence="6 14" id="KW-0547">Nucleotide-binding</keyword>
<dbReference type="CDD" id="cd00673">
    <property type="entry name" value="AlaRS_core"/>
    <property type="match status" value="1"/>
</dbReference>
<dbReference type="InterPro" id="IPR050058">
    <property type="entry name" value="Ala-tRNA_ligase"/>
</dbReference>
<dbReference type="FunFam" id="3.30.930.10:FF:000046">
    <property type="entry name" value="Alanine--tRNA ligase"/>
    <property type="match status" value="1"/>
</dbReference>
<dbReference type="GO" id="GO:0008270">
    <property type="term" value="F:zinc ion binding"/>
    <property type="evidence" value="ECO:0007669"/>
    <property type="project" value="UniProtKB-UniRule"/>
</dbReference>
<evidence type="ECO:0000256" key="7">
    <source>
        <dbReference type="ARBA" id="ARBA00022833"/>
    </source>
</evidence>
<dbReference type="EMBL" id="UHIO01000001">
    <property type="protein sequence ID" value="SUP42151.1"/>
    <property type="molecule type" value="Genomic_DNA"/>
</dbReference>
<evidence type="ECO:0000256" key="6">
    <source>
        <dbReference type="ARBA" id="ARBA00022741"/>
    </source>
</evidence>
<comment type="domain">
    <text evidence="14">Consists of three domains; the N-terminal catalytic domain, the editing domain and the C-terminal C-Ala domain. The editing domain removes incorrectly charged amino acids, while the C-Ala domain, along with tRNA(Ala), serves as a bridge to cooperatively bring together the editing and aminoacylation centers thus stimulating deacylation of misacylated tRNAs.</text>
</comment>
<accession>A0A380NJZ9</accession>
<organism evidence="16 17">
    <name type="scientific">Veillonella criceti</name>
    <dbReference type="NCBI Taxonomy" id="103891"/>
    <lineage>
        <taxon>Bacteria</taxon>
        <taxon>Bacillati</taxon>
        <taxon>Bacillota</taxon>
        <taxon>Negativicutes</taxon>
        <taxon>Veillonellales</taxon>
        <taxon>Veillonellaceae</taxon>
        <taxon>Veillonella</taxon>
    </lineage>
</organism>
<dbReference type="GO" id="GO:0002161">
    <property type="term" value="F:aminoacyl-tRNA deacylase activity"/>
    <property type="evidence" value="ECO:0007669"/>
    <property type="project" value="TreeGrafter"/>
</dbReference>
<dbReference type="InterPro" id="IPR018162">
    <property type="entry name" value="Ala-tRNA-ligase_IIc_anticod-bd"/>
</dbReference>
<dbReference type="Gene3D" id="3.30.980.10">
    <property type="entry name" value="Threonyl-trna Synthetase, Chain A, domain 2"/>
    <property type="match status" value="1"/>
</dbReference>
<keyword evidence="10 14" id="KW-0648">Protein biosynthesis</keyword>
<evidence type="ECO:0000256" key="4">
    <source>
        <dbReference type="ARBA" id="ARBA00022598"/>
    </source>
</evidence>
<dbReference type="Pfam" id="PF02272">
    <property type="entry name" value="DHHA1"/>
    <property type="match status" value="1"/>
</dbReference>
<dbReference type="Gene3D" id="3.30.54.20">
    <property type="match status" value="1"/>
</dbReference>
<evidence type="ECO:0000256" key="8">
    <source>
        <dbReference type="ARBA" id="ARBA00022840"/>
    </source>
</evidence>
<evidence type="ECO:0000256" key="11">
    <source>
        <dbReference type="ARBA" id="ARBA00023146"/>
    </source>
</evidence>
<dbReference type="GO" id="GO:0000049">
    <property type="term" value="F:tRNA binding"/>
    <property type="evidence" value="ECO:0007669"/>
    <property type="project" value="UniProtKB-KW"/>
</dbReference>
<dbReference type="FunFam" id="3.10.310.40:FF:000001">
    <property type="entry name" value="Alanine--tRNA ligase"/>
    <property type="match status" value="1"/>
</dbReference>
<dbReference type="GO" id="GO:0004813">
    <property type="term" value="F:alanine-tRNA ligase activity"/>
    <property type="evidence" value="ECO:0007669"/>
    <property type="project" value="UniProtKB-UniRule"/>
</dbReference>
<keyword evidence="17" id="KW-1185">Reference proteome</keyword>
<dbReference type="GO" id="GO:0005829">
    <property type="term" value="C:cytosol"/>
    <property type="evidence" value="ECO:0007669"/>
    <property type="project" value="TreeGrafter"/>
</dbReference>
<dbReference type="HAMAP" id="MF_00036_B">
    <property type="entry name" value="Ala_tRNA_synth_B"/>
    <property type="match status" value="1"/>
</dbReference>
<evidence type="ECO:0000256" key="14">
    <source>
        <dbReference type="HAMAP-Rule" id="MF_00036"/>
    </source>
</evidence>
<dbReference type="InterPro" id="IPR045864">
    <property type="entry name" value="aa-tRNA-synth_II/BPL/LPL"/>
</dbReference>
<dbReference type="Gene3D" id="2.40.30.130">
    <property type="match status" value="1"/>
</dbReference>
<dbReference type="Proteomes" id="UP000255367">
    <property type="component" value="Unassembled WGS sequence"/>
</dbReference>
<dbReference type="FunFam" id="3.30.54.20:FF:000001">
    <property type="entry name" value="Alanine--tRNA ligase"/>
    <property type="match status" value="1"/>
</dbReference>
<dbReference type="SUPFAM" id="SSF101353">
    <property type="entry name" value="Putative anticodon-binding domain of alanyl-tRNA synthetase (AlaRS)"/>
    <property type="match status" value="1"/>
</dbReference>
<evidence type="ECO:0000256" key="5">
    <source>
        <dbReference type="ARBA" id="ARBA00022723"/>
    </source>
</evidence>
<dbReference type="GO" id="GO:0140096">
    <property type="term" value="F:catalytic activity, acting on a protein"/>
    <property type="evidence" value="ECO:0007669"/>
    <property type="project" value="UniProtKB-ARBA"/>
</dbReference>
<dbReference type="InterPro" id="IPR012947">
    <property type="entry name" value="tRNA_SAD"/>
</dbReference>
<keyword evidence="9 14" id="KW-0694">RNA-binding</keyword>
<dbReference type="RefSeq" id="WP_115310003.1">
    <property type="nucleotide sequence ID" value="NZ_UHIO01000001.1"/>
</dbReference>
<dbReference type="PRINTS" id="PR00980">
    <property type="entry name" value="TRNASYNTHALA"/>
</dbReference>
<comment type="function">
    <text evidence="12 14">Catalyzes the attachment of alanine to tRNA(Ala) in a two-step reaction: alanine is first activated by ATP to form Ala-AMP and then transferred to the acceptor end of tRNA(Ala). Also edits incorrectly charged Ser-tRNA(Ala) and Gly-tRNA(Ala) via its editing domain.</text>
</comment>